<feature type="domain" description="Chromosomal replication initiator DnaA C-terminal" evidence="2">
    <location>
        <begin position="12"/>
        <end position="81"/>
    </location>
</feature>
<comment type="caution">
    <text evidence="3">The sequence shown here is derived from an EMBL/GenBank/DDBJ whole genome shotgun (WGS) entry which is preliminary data.</text>
</comment>
<dbReference type="Gene3D" id="1.10.1750.10">
    <property type="match status" value="1"/>
</dbReference>
<dbReference type="GO" id="GO:0006275">
    <property type="term" value="P:regulation of DNA replication"/>
    <property type="evidence" value="ECO:0007669"/>
    <property type="project" value="InterPro"/>
</dbReference>
<dbReference type="CDD" id="cd06571">
    <property type="entry name" value="Bac_DnaA_C"/>
    <property type="match status" value="1"/>
</dbReference>
<dbReference type="RefSeq" id="WP_258731160.1">
    <property type="nucleotide sequence ID" value="NZ_JANTHZ010000001.1"/>
</dbReference>
<reference evidence="3" key="1">
    <citation type="submission" date="2022-08" db="EMBL/GenBank/DDBJ databases">
        <authorList>
            <person name="Li F."/>
        </authorList>
    </citation>
    <scope>NUCLEOTIDE SEQUENCE</scope>
    <source>
        <strain evidence="3">MQZ15Z-1</strain>
    </source>
</reference>
<gene>
    <name evidence="3" type="ORF">NVS89_03840</name>
</gene>
<dbReference type="GO" id="GO:0005524">
    <property type="term" value="F:ATP binding"/>
    <property type="evidence" value="ECO:0007669"/>
    <property type="project" value="InterPro"/>
</dbReference>
<evidence type="ECO:0000313" key="4">
    <source>
        <dbReference type="Proteomes" id="UP001151088"/>
    </source>
</evidence>
<sequence length="123" mass="12907">MHTQISPTVPELCHMAARLVADETGVPLSEVLHACRLARPVSATRALAMYLAHVGLGVPMSAVGRAFGRHRSTVAHACRTVAPRDRPLGPQGVRARGADEPRAGAGPGRGGASCRVSADWERV</sequence>
<dbReference type="SUPFAM" id="SSF48295">
    <property type="entry name" value="TrpR-like"/>
    <property type="match status" value="1"/>
</dbReference>
<protein>
    <submittedName>
        <fullName evidence="3">Chromosomal replication initiator DnaA</fullName>
    </submittedName>
</protein>
<dbReference type="SMART" id="SM00760">
    <property type="entry name" value="Bac_DnaA_C"/>
    <property type="match status" value="1"/>
</dbReference>
<feature type="region of interest" description="Disordered" evidence="1">
    <location>
        <begin position="82"/>
        <end position="123"/>
    </location>
</feature>
<organism evidence="3 4">
    <name type="scientific">Ancylobacter mangrovi</name>
    <dbReference type="NCBI Taxonomy" id="2972472"/>
    <lineage>
        <taxon>Bacteria</taxon>
        <taxon>Pseudomonadati</taxon>
        <taxon>Pseudomonadota</taxon>
        <taxon>Alphaproteobacteria</taxon>
        <taxon>Hyphomicrobiales</taxon>
        <taxon>Xanthobacteraceae</taxon>
        <taxon>Ancylobacter</taxon>
    </lineage>
</organism>
<evidence type="ECO:0000256" key="1">
    <source>
        <dbReference type="SAM" id="MobiDB-lite"/>
    </source>
</evidence>
<proteinExistence type="predicted"/>
<dbReference type="InterPro" id="IPR010921">
    <property type="entry name" value="Trp_repressor/repl_initiator"/>
</dbReference>
<dbReference type="InterPro" id="IPR013159">
    <property type="entry name" value="DnaA_C"/>
</dbReference>
<name>A0A9X2P8Y0_9HYPH</name>
<dbReference type="Pfam" id="PF08299">
    <property type="entry name" value="Bac_DnaA_C"/>
    <property type="match status" value="1"/>
</dbReference>
<evidence type="ECO:0000313" key="3">
    <source>
        <dbReference type="EMBL" id="MCS0494216.1"/>
    </source>
</evidence>
<accession>A0A9X2P8Y0</accession>
<dbReference type="GO" id="GO:0043565">
    <property type="term" value="F:sequence-specific DNA binding"/>
    <property type="evidence" value="ECO:0007669"/>
    <property type="project" value="InterPro"/>
</dbReference>
<keyword evidence="4" id="KW-1185">Reference proteome</keyword>
<dbReference type="AlphaFoldDB" id="A0A9X2P8Y0"/>
<dbReference type="Proteomes" id="UP001151088">
    <property type="component" value="Unassembled WGS sequence"/>
</dbReference>
<evidence type="ECO:0000259" key="2">
    <source>
        <dbReference type="SMART" id="SM00760"/>
    </source>
</evidence>
<dbReference type="EMBL" id="JANTHZ010000001">
    <property type="protein sequence ID" value="MCS0494216.1"/>
    <property type="molecule type" value="Genomic_DNA"/>
</dbReference>
<dbReference type="GO" id="GO:0006270">
    <property type="term" value="P:DNA replication initiation"/>
    <property type="evidence" value="ECO:0007669"/>
    <property type="project" value="InterPro"/>
</dbReference>